<name>A0A9D9NL83_9BACT</name>
<evidence type="ECO:0008006" key="4">
    <source>
        <dbReference type="Google" id="ProtNLM"/>
    </source>
</evidence>
<evidence type="ECO:0000313" key="3">
    <source>
        <dbReference type="Proteomes" id="UP000823598"/>
    </source>
</evidence>
<keyword evidence="1" id="KW-0732">Signal</keyword>
<evidence type="ECO:0000313" key="2">
    <source>
        <dbReference type="EMBL" id="MBO8477198.1"/>
    </source>
</evidence>
<feature type="signal peptide" evidence="1">
    <location>
        <begin position="1"/>
        <end position="21"/>
    </location>
</feature>
<dbReference type="PROSITE" id="PS51257">
    <property type="entry name" value="PROKAR_LIPOPROTEIN"/>
    <property type="match status" value="1"/>
</dbReference>
<feature type="chain" id="PRO_5038737896" description="Lipoprotein" evidence="1">
    <location>
        <begin position="22"/>
        <end position="296"/>
    </location>
</feature>
<dbReference type="AlphaFoldDB" id="A0A9D9NL83"/>
<organism evidence="2 3">
    <name type="scientific">Candidatus Limisoma faecipullorum</name>
    <dbReference type="NCBI Taxonomy" id="2840854"/>
    <lineage>
        <taxon>Bacteria</taxon>
        <taxon>Pseudomonadati</taxon>
        <taxon>Bacteroidota</taxon>
        <taxon>Bacteroidia</taxon>
        <taxon>Bacteroidales</taxon>
        <taxon>Candidatus Limisoma</taxon>
    </lineage>
</organism>
<gene>
    <name evidence="2" type="ORF">IAB88_09430</name>
</gene>
<reference evidence="2" key="2">
    <citation type="journal article" date="2021" name="PeerJ">
        <title>Extensive microbial diversity within the chicken gut microbiome revealed by metagenomics and culture.</title>
        <authorList>
            <person name="Gilroy R."/>
            <person name="Ravi A."/>
            <person name="Getino M."/>
            <person name="Pursley I."/>
            <person name="Horton D.L."/>
            <person name="Alikhan N.F."/>
            <person name="Baker D."/>
            <person name="Gharbi K."/>
            <person name="Hall N."/>
            <person name="Watson M."/>
            <person name="Adriaenssens E.M."/>
            <person name="Foster-Nyarko E."/>
            <person name="Jarju S."/>
            <person name="Secka A."/>
            <person name="Antonio M."/>
            <person name="Oren A."/>
            <person name="Chaudhuri R.R."/>
            <person name="La Ragione R."/>
            <person name="Hildebrand F."/>
            <person name="Pallen M.J."/>
        </authorList>
    </citation>
    <scope>NUCLEOTIDE SEQUENCE</scope>
    <source>
        <strain evidence="2">6919</strain>
    </source>
</reference>
<accession>A0A9D9NL83</accession>
<reference evidence="2" key="1">
    <citation type="submission" date="2020-10" db="EMBL/GenBank/DDBJ databases">
        <authorList>
            <person name="Gilroy R."/>
        </authorList>
    </citation>
    <scope>NUCLEOTIDE SEQUENCE</scope>
    <source>
        <strain evidence="2">6919</strain>
    </source>
</reference>
<proteinExistence type="predicted"/>
<dbReference type="Proteomes" id="UP000823598">
    <property type="component" value="Unassembled WGS sequence"/>
</dbReference>
<dbReference type="EMBL" id="JADIMC010000113">
    <property type="protein sequence ID" value="MBO8477198.1"/>
    <property type="molecule type" value="Genomic_DNA"/>
</dbReference>
<evidence type="ECO:0000256" key="1">
    <source>
        <dbReference type="SAM" id="SignalP"/>
    </source>
</evidence>
<sequence length="296" mass="32859">MKKILLLLSLALTMTMTSCLEGEEPNTVITANYACYNNIEDMQNTPGSYELKAGTYVFTMDLTDVNNLKLDLAIRGNFGESGEVNLTLNDLEMKLANYEYTFSAGSLTPEVADGIAGSHVITNLKGTIHPYVISDDSYTSMRQILVYQISFVLDGRYRVTAIDRNPYIFSQRTMTTPTEGNSYSTDETQYEVRFSDTNKANVLIYNARFVENMPLISFTLKDIPVTLTSNGYILQIDEIIPVLSTSDTPATQYPISNFKLQMSGPDMSLHFNCVPNGTSNYSVTSTGSVYPPVSNQ</sequence>
<protein>
    <recommendedName>
        <fullName evidence="4">Lipoprotein</fullName>
    </recommendedName>
</protein>
<comment type="caution">
    <text evidence="2">The sequence shown here is derived from an EMBL/GenBank/DDBJ whole genome shotgun (WGS) entry which is preliminary data.</text>
</comment>